<evidence type="ECO:0000256" key="5">
    <source>
        <dbReference type="SAM" id="Phobius"/>
    </source>
</evidence>
<name>A0A1I8GCI7_9PLAT</name>
<reference evidence="8" key="1">
    <citation type="submission" date="2016-11" db="UniProtKB">
        <authorList>
            <consortium name="WormBaseParasite"/>
        </authorList>
    </citation>
    <scope>IDENTIFICATION</scope>
</reference>
<feature type="domain" description="EF-hand" evidence="6">
    <location>
        <begin position="673"/>
        <end position="708"/>
    </location>
</feature>
<dbReference type="SUPFAM" id="SSF47473">
    <property type="entry name" value="EF-hand"/>
    <property type="match status" value="1"/>
</dbReference>
<evidence type="ECO:0000256" key="2">
    <source>
        <dbReference type="ARBA" id="ARBA00022737"/>
    </source>
</evidence>
<dbReference type="Pfam" id="PF13202">
    <property type="entry name" value="EF-hand_5"/>
    <property type="match status" value="1"/>
</dbReference>
<evidence type="ECO:0000259" key="6">
    <source>
        <dbReference type="PROSITE" id="PS50222"/>
    </source>
</evidence>
<keyword evidence="2" id="KW-0677">Repeat</keyword>
<feature type="transmembrane region" description="Helical" evidence="5">
    <location>
        <begin position="866"/>
        <end position="885"/>
    </location>
</feature>
<dbReference type="PROSITE" id="PS50222">
    <property type="entry name" value="EF_HAND_2"/>
    <property type="match status" value="2"/>
</dbReference>
<evidence type="ECO:0000256" key="3">
    <source>
        <dbReference type="ARBA" id="ARBA00022837"/>
    </source>
</evidence>
<keyword evidence="5" id="KW-1133">Transmembrane helix</keyword>
<protein>
    <submittedName>
        <fullName evidence="8">Apple domain-containing protein</fullName>
    </submittedName>
</protein>
<accession>A0A1I8GCI7</accession>
<dbReference type="GO" id="GO:0005509">
    <property type="term" value="F:calcium ion binding"/>
    <property type="evidence" value="ECO:0007669"/>
    <property type="project" value="InterPro"/>
</dbReference>
<keyword evidence="7" id="KW-1185">Reference proteome</keyword>
<feature type="transmembrane region" description="Helical" evidence="5">
    <location>
        <begin position="897"/>
        <end position="917"/>
    </location>
</feature>
<dbReference type="AlphaFoldDB" id="A0A1I8GCI7"/>
<dbReference type="Gene3D" id="1.10.238.10">
    <property type="entry name" value="EF-hand"/>
    <property type="match status" value="1"/>
</dbReference>
<organism evidence="7 8">
    <name type="scientific">Macrostomum lignano</name>
    <dbReference type="NCBI Taxonomy" id="282301"/>
    <lineage>
        <taxon>Eukaryota</taxon>
        <taxon>Metazoa</taxon>
        <taxon>Spiralia</taxon>
        <taxon>Lophotrochozoa</taxon>
        <taxon>Platyhelminthes</taxon>
        <taxon>Rhabditophora</taxon>
        <taxon>Macrostomorpha</taxon>
        <taxon>Macrostomida</taxon>
        <taxon>Macrostomidae</taxon>
        <taxon>Macrostomum</taxon>
    </lineage>
</organism>
<dbReference type="Proteomes" id="UP000095280">
    <property type="component" value="Unplaced"/>
</dbReference>
<evidence type="ECO:0000256" key="1">
    <source>
        <dbReference type="ARBA" id="ARBA00022723"/>
    </source>
</evidence>
<dbReference type="PROSITE" id="PS00018">
    <property type="entry name" value="EF_HAND_1"/>
    <property type="match status" value="3"/>
</dbReference>
<proteinExistence type="predicted"/>
<evidence type="ECO:0000313" key="7">
    <source>
        <dbReference type="Proteomes" id="UP000095280"/>
    </source>
</evidence>
<keyword evidence="5" id="KW-0472">Membrane</keyword>
<dbReference type="PANTHER" id="PTHR10827:SF98">
    <property type="entry name" value="45 KDA CALCIUM-BINDING PROTEIN"/>
    <property type="match status" value="1"/>
</dbReference>
<sequence>VELDPARPNQSPQSSRDSRADPQSFRRYLGLNPEQCPRDSSIFASSLLVRYLRAFGRATIYLWTLPEGDCAADTGTTGSPCAIPQHQLPVVARVKANSASMPPAAFRCLEHPAAKSVIAASNVSGNAECSVHCSLQPLCDAFHFDPGTRLCYTGDSCSTEEQWTSGSCDTYQHTGASKRAGLLSQLQMKLFYRFTHSGLLNEVNPRQYCLTARNVNLGTDGAQLMGHNDSYLIAKTPGLEHDLDFNRNYSFYMLARHNMTSGYKFYHRIQQCNGTKSSNTWAKNSRTMYAYFHWMNGYFQYQRWSAYNVFTNDDSIGLISVGSAFSANAESVINFKLETFAVSSSASSRILVGAPGVQLLELGGTELTAEDGEALDEASKAAPDCVRFEHSDSGMLNLESANDYNNASNLARMNTVTLGSGTNRSSIPSAVLTSMKEPDSPVTNAPADRLSTADTSTGVCGFRCTGARLNEPTRKWYRIRSELTAMLLGRSVVEEGLGSRQQTPAMLSDHAGSCTALCRVAAQHAASDAAFRQLMKLQLPHSISGTPDASLPNAGKDEAPEFNKLTPDQAKQKLTELLHKIDTNNDQSISMAELVNWMRRVAQKDRLASAAKRFRALKVASDSPKAAAPLTFQEYQLAVQRELLADSEHKAAASNSTTTASEAAAAVNASLAAHMSRSRSHWVMADSDGDGRLTVEELADFIRPEESPRMRGAVVQFMKTSTENRPQSVTQEALDTADSNRDGRIDLGEHLRDLYTDYDKDRREGKSLPDWVTREEDHFRVREPGKLNGNLETTALKLIFRLLVLAPLVLAPLVLAPLVLAPLVLRLWCWRCWRLWWLAPLVLASGAGASGAGASGAGASGAGASGAGASGAGALVLAPLCWRLVWCWRLWCWRWPLVLAPLVLAPLVLAPLVLALWSGAGASGAGASGAGASAKFLFGEADANGDKFLSLDEILNKWKAFVGHGATNFGAFDHDEL</sequence>
<dbReference type="SMART" id="SM00054">
    <property type="entry name" value="EFh"/>
    <property type="match status" value="4"/>
</dbReference>
<keyword evidence="3" id="KW-0106">Calcium</keyword>
<feature type="transmembrane region" description="Helical" evidence="5">
    <location>
        <begin position="835"/>
        <end position="854"/>
    </location>
</feature>
<evidence type="ECO:0000256" key="4">
    <source>
        <dbReference type="SAM" id="MobiDB-lite"/>
    </source>
</evidence>
<evidence type="ECO:0000313" key="8">
    <source>
        <dbReference type="WBParaSite" id="maker-uti_cns_0001483-snap-gene-0.8-mRNA-1"/>
    </source>
</evidence>
<dbReference type="InterPro" id="IPR002048">
    <property type="entry name" value="EF_hand_dom"/>
</dbReference>
<keyword evidence="1" id="KW-0479">Metal-binding</keyword>
<feature type="region of interest" description="Disordered" evidence="4">
    <location>
        <begin position="1"/>
        <end position="22"/>
    </location>
</feature>
<feature type="transmembrane region" description="Helical" evidence="5">
    <location>
        <begin position="798"/>
        <end position="823"/>
    </location>
</feature>
<dbReference type="WBParaSite" id="maker-uti_cns_0001483-snap-gene-0.8-mRNA-1">
    <property type="protein sequence ID" value="maker-uti_cns_0001483-snap-gene-0.8-mRNA-1"/>
    <property type="gene ID" value="maker-uti_cns_0001483-snap-gene-0.8"/>
</dbReference>
<keyword evidence="5" id="KW-0812">Transmembrane</keyword>
<dbReference type="PANTHER" id="PTHR10827">
    <property type="entry name" value="RETICULOCALBIN"/>
    <property type="match status" value="1"/>
</dbReference>
<dbReference type="InterPro" id="IPR018247">
    <property type="entry name" value="EF_Hand_1_Ca_BS"/>
</dbReference>
<dbReference type="InterPro" id="IPR011992">
    <property type="entry name" value="EF-hand-dom_pair"/>
</dbReference>
<feature type="domain" description="EF-hand" evidence="6">
    <location>
        <begin position="569"/>
        <end position="604"/>
    </location>
</feature>
<dbReference type="GO" id="GO:0005783">
    <property type="term" value="C:endoplasmic reticulum"/>
    <property type="evidence" value="ECO:0007669"/>
    <property type="project" value="TreeGrafter"/>
</dbReference>